<keyword evidence="5" id="KW-1185">Reference proteome</keyword>
<dbReference type="InterPro" id="IPR051012">
    <property type="entry name" value="CellSynth/LPSAsmb/PSIAsmb"/>
</dbReference>
<proteinExistence type="predicted"/>
<keyword evidence="1" id="KW-0677">Repeat</keyword>
<protein>
    <submittedName>
        <fullName evidence="4">Uncharacterized protein</fullName>
    </submittedName>
</protein>
<dbReference type="HOGENOM" id="CLU_398979_0_0_6"/>
<evidence type="ECO:0000256" key="1">
    <source>
        <dbReference type="ARBA" id="ARBA00022737"/>
    </source>
</evidence>
<evidence type="ECO:0000313" key="5">
    <source>
        <dbReference type="Proteomes" id="UP000002516"/>
    </source>
</evidence>
<dbReference type="KEGG" id="xft:PD_1224"/>
<evidence type="ECO:0000256" key="3">
    <source>
        <dbReference type="PROSITE-ProRule" id="PRU00339"/>
    </source>
</evidence>
<dbReference type="PROSITE" id="PS50005">
    <property type="entry name" value="TPR"/>
    <property type="match status" value="1"/>
</dbReference>
<dbReference type="SMART" id="SM00028">
    <property type="entry name" value="TPR"/>
    <property type="match status" value="7"/>
</dbReference>
<name>Q87C70_XYLFT</name>
<dbReference type="InterPro" id="IPR011990">
    <property type="entry name" value="TPR-like_helical_dom_sf"/>
</dbReference>
<accession>Q87C70</accession>
<dbReference type="Gene3D" id="1.25.40.10">
    <property type="entry name" value="Tetratricopeptide repeat domain"/>
    <property type="match status" value="2"/>
</dbReference>
<sequence>MTTSPEFPMQDQIIDALHRQAHAEALSLARAWCASAPGEAQAQRWLAAALQQYGEHKAALTASEAALALAPELPELHLQHGLLLLAQHDLSGADAALSRSTRLDPNQFNTYVMQAHLAIARGALDEAEQLSRTAARIISDHPQLLAVNATITLHRGQVDQALAMLSQAVELLPEEPAVLFSLGFAYLQKGHIAFAERAFQRVIELNPHVIPVRALIAQLAQRQGRLDDALRILEEALSLPEGDTPALHRLTGEFELMAGNPDRALPHLRQVLATWPEDPRTLEALLTAWKQLDMDDDARVTLDAALDIKKRNHDLWLARLSVAPVGSDEARIVIERWLSAMPEHLPALETLMSLHDIQNNPEAAETVARQIVAIEPGRLSGEQRIVEALLQRDPPAAVACLQQLIESVPEHERTILRPWLGLVQDRAGQFEAALATWLQFQAEQAKYRLPLPPQTWTNSKQWPDLAAIPAETLARPLLIWGPPGSHVERVTMMMAWASSLLCADRYSETPPADPLQRYETVSELTSGTLAPQALIDAWRQQLPARGIEDGNVIDWLLWWDNSLLTALRPHLPEGRLIIVLRDPRDMLLDWIAYGSPIPLALDSLQHAANWLGDILNQIATLHELDLYPHHLIRLDGIEDNPQALATTLENIFGDPFPIPPSLEAPRLPAGRWRDYREVLSSAFDAVLLAAMRLGYPFD</sequence>
<dbReference type="Pfam" id="PF14559">
    <property type="entry name" value="TPR_19"/>
    <property type="match status" value="1"/>
</dbReference>
<evidence type="ECO:0000256" key="2">
    <source>
        <dbReference type="ARBA" id="ARBA00022803"/>
    </source>
</evidence>
<dbReference type="InterPro" id="IPR019734">
    <property type="entry name" value="TPR_rpt"/>
</dbReference>
<gene>
    <name evidence="4" type="ordered locus">PD_1224</name>
</gene>
<reference evidence="4 5" key="1">
    <citation type="journal article" date="2003" name="J. Bacteriol.">
        <title>Comparative analyses of the complete genome sequences of Pierce's disease and citrus variegated chlorosis strains of Xylella fastidiosa.</title>
        <authorList>
            <person name="Van Sluys M.A."/>
            <person name="de Oliveira M.C."/>
            <person name="Monteiro-Vitorello C.B."/>
            <person name="Miyaki C.Y."/>
            <person name="Furlan L.R."/>
            <person name="Camargo L.E."/>
            <person name="da Silva A.C."/>
            <person name="Moon D.H."/>
            <person name="Takita M.A."/>
            <person name="Lemos E.G."/>
            <person name="Machado M.A."/>
            <person name="Ferro M.I."/>
            <person name="da Silva F.R."/>
            <person name="Goldman M.H."/>
            <person name="Goldman G.H."/>
            <person name="Lemos M.V."/>
            <person name="El-Dorry H."/>
            <person name="Tsai S.M."/>
            <person name="Carrer H."/>
            <person name="Carraro D.M."/>
            <person name="de Oliveira R.C."/>
            <person name="Nunes L.R."/>
            <person name="Siqueira W.J."/>
            <person name="Coutinho L.L."/>
            <person name="Kimura E.T."/>
            <person name="Ferro E.S."/>
            <person name="Harakava R."/>
            <person name="Kuramae E.E."/>
            <person name="Marino C.L."/>
            <person name="Giglioti E."/>
            <person name="Abreu I.L."/>
            <person name="Alves L.M."/>
            <person name="do Amaral A.M."/>
            <person name="Baia G.S."/>
            <person name="Blanco S.R."/>
            <person name="Brito M.S."/>
            <person name="Cannavan F.S."/>
            <person name="Celestino A.V."/>
            <person name="da Cunha A.F."/>
            <person name="Fenille R.C."/>
            <person name="Ferro J.A."/>
            <person name="Formighieri E.F."/>
            <person name="Kishi L.T."/>
            <person name="Leoni S.G."/>
            <person name="Oliveira A.R."/>
            <person name="Rosa V.E.Jr."/>
            <person name="Sassaki F.T."/>
            <person name="Sena J.A."/>
            <person name="de Souza A.A."/>
            <person name="Truffi D."/>
            <person name="Tsukumo F."/>
            <person name="Yanai G.M."/>
            <person name="Zaros L.G."/>
            <person name="Civerolo E.L."/>
            <person name="Simpson A.J."/>
            <person name="Almeida N.F.Jr."/>
            <person name="Setubal J.C."/>
            <person name="Kitajima J.P."/>
        </authorList>
    </citation>
    <scope>NUCLEOTIDE SEQUENCE [LARGE SCALE GENOMIC DNA]</scope>
    <source>
        <strain evidence="5">Temecula1 / ATCC 700964</strain>
    </source>
</reference>
<dbReference type="SUPFAM" id="SSF48452">
    <property type="entry name" value="TPR-like"/>
    <property type="match status" value="2"/>
</dbReference>
<dbReference type="Proteomes" id="UP000002516">
    <property type="component" value="Chromosome"/>
</dbReference>
<organism evidence="4 5">
    <name type="scientific">Xylella fastidiosa (strain Temecula1 / ATCC 700964)</name>
    <dbReference type="NCBI Taxonomy" id="183190"/>
    <lineage>
        <taxon>Bacteria</taxon>
        <taxon>Pseudomonadati</taxon>
        <taxon>Pseudomonadota</taxon>
        <taxon>Gammaproteobacteria</taxon>
        <taxon>Lysobacterales</taxon>
        <taxon>Lysobacteraceae</taxon>
        <taxon>Xylella</taxon>
    </lineage>
</organism>
<dbReference type="EMBL" id="AE009442">
    <property type="protein sequence ID" value="AAO29074.1"/>
    <property type="molecule type" value="Genomic_DNA"/>
</dbReference>
<evidence type="ECO:0000313" key="4">
    <source>
        <dbReference type="EMBL" id="AAO29074.1"/>
    </source>
</evidence>
<dbReference type="AlphaFoldDB" id="Q87C70"/>
<dbReference type="PANTHER" id="PTHR45586">
    <property type="entry name" value="TPR REPEAT-CONTAINING PROTEIN PA4667"/>
    <property type="match status" value="1"/>
</dbReference>
<keyword evidence="2 3" id="KW-0802">TPR repeat</keyword>
<dbReference type="PANTHER" id="PTHR45586:SF1">
    <property type="entry name" value="LIPOPOLYSACCHARIDE ASSEMBLY PROTEIN B"/>
    <property type="match status" value="1"/>
</dbReference>
<feature type="repeat" description="TPR" evidence="3">
    <location>
        <begin position="176"/>
        <end position="209"/>
    </location>
</feature>